<dbReference type="SUPFAM" id="SSF56801">
    <property type="entry name" value="Acetyl-CoA synthetase-like"/>
    <property type="match status" value="1"/>
</dbReference>
<sequence>MKAPIRGNVVYSPYPGCIVPNVSIYTAIRDALRNLGEHVIMIDGETTITAAAMLQKLQSYAAGFQLHGVKPGDRVCCHFSNGIESFAALFAAISAGAVAVLADDELTKREVLSYLTSTKAQYVLTDIAHADKFLEIKHKLKRCFVVGGELPGFHSASEFQLITSSEFHERPYKEPPKNRPAAISFSSGSTGNPKAIMTTHYTFVSSITALRSSNLLEPGDRYIILESMAHAFGFFFTMYAACLGTTAVVTSTTPEFNEVAAAVTKHKVEAICCFPTALSRLSRCMDATGYQLPFVKKILCTGGGIPPTLGKRLLSQLKLTDLKNFLGCSEALAPYCIPPPGETSVENVGFPSPNVKMKVVNPDTGMALGTMEIGEIWVHSPNVTPGYLRPSGQLQPVTDDQGWLRTGDVGYYDENGRFFVVDRLKNII</sequence>
<feature type="non-terminal residue" evidence="4">
    <location>
        <position position="428"/>
    </location>
</feature>
<dbReference type="Pfam" id="PF00501">
    <property type="entry name" value="AMP-binding"/>
    <property type="match status" value="1"/>
</dbReference>
<organism evidence="4">
    <name type="scientific">Amblyomma triste</name>
    <name type="common">Neotropical tick</name>
    <dbReference type="NCBI Taxonomy" id="251400"/>
    <lineage>
        <taxon>Eukaryota</taxon>
        <taxon>Metazoa</taxon>
        <taxon>Ecdysozoa</taxon>
        <taxon>Arthropoda</taxon>
        <taxon>Chelicerata</taxon>
        <taxon>Arachnida</taxon>
        <taxon>Acari</taxon>
        <taxon>Parasitiformes</taxon>
        <taxon>Ixodida</taxon>
        <taxon>Ixodoidea</taxon>
        <taxon>Ixodidae</taxon>
        <taxon>Amblyomminae</taxon>
        <taxon>Amblyomma</taxon>
    </lineage>
</organism>
<dbReference type="InterPro" id="IPR042099">
    <property type="entry name" value="ANL_N_sf"/>
</dbReference>
<evidence type="ECO:0000256" key="2">
    <source>
        <dbReference type="ARBA" id="ARBA00023140"/>
    </source>
</evidence>
<reference evidence="4" key="1">
    <citation type="submission" date="2014-03" db="EMBL/GenBank/DDBJ databases">
        <title>The sialotranscriptome of Amblyomma triste, Amblyomma parvum and Amblyomma cajennense ticks, uncovered by 454-based RNA-seq.</title>
        <authorList>
            <person name="Garcia G.R."/>
            <person name="Gardinassi L.G."/>
            <person name="Ribeiro J.M."/>
            <person name="Anatriello E."/>
            <person name="Ferreira B.R."/>
            <person name="Moreira H.N."/>
            <person name="Mafra C."/>
            <person name="Olegario M.M."/>
            <person name="Szabo P.J."/>
            <person name="Miranda-Santos I.K."/>
            <person name="Maruyama S.R."/>
        </authorList>
    </citation>
    <scope>NUCLEOTIDE SEQUENCE</scope>
    <source>
        <strain evidence="4">Mato Grasso do Sul</strain>
        <tissue evidence="4">Salivary glands</tissue>
    </source>
</reference>
<dbReference type="InterPro" id="IPR020845">
    <property type="entry name" value="AMP-binding_CS"/>
</dbReference>
<dbReference type="PANTHER" id="PTHR24096">
    <property type="entry name" value="LONG-CHAIN-FATTY-ACID--COA LIGASE"/>
    <property type="match status" value="1"/>
</dbReference>
<dbReference type="EMBL" id="GBBM01001172">
    <property type="protein sequence ID" value="JAC34246.1"/>
    <property type="molecule type" value="mRNA"/>
</dbReference>
<evidence type="ECO:0000313" key="4">
    <source>
        <dbReference type="EMBL" id="JAC34246.1"/>
    </source>
</evidence>
<evidence type="ECO:0000259" key="3">
    <source>
        <dbReference type="Pfam" id="PF00501"/>
    </source>
</evidence>
<keyword evidence="2" id="KW-0576">Peroxisome</keyword>
<dbReference type="PROSITE" id="PS00455">
    <property type="entry name" value="AMP_BINDING"/>
    <property type="match status" value="1"/>
</dbReference>
<dbReference type="AlphaFoldDB" id="A0A023GK29"/>
<name>A0A023GK29_AMBTT</name>
<dbReference type="GO" id="GO:0005777">
    <property type="term" value="C:peroxisome"/>
    <property type="evidence" value="ECO:0007669"/>
    <property type="project" value="UniProtKB-SubCell"/>
</dbReference>
<dbReference type="GO" id="GO:0016405">
    <property type="term" value="F:CoA-ligase activity"/>
    <property type="evidence" value="ECO:0007669"/>
    <property type="project" value="TreeGrafter"/>
</dbReference>
<feature type="domain" description="AMP-dependent synthetase/ligase" evidence="3">
    <location>
        <begin position="32"/>
        <end position="388"/>
    </location>
</feature>
<protein>
    <submittedName>
        <fullName evidence="4">Putative acyl-coa synthetase</fullName>
    </submittedName>
</protein>
<dbReference type="PANTHER" id="PTHR24096:SF422">
    <property type="entry name" value="BCDNA.GH02901"/>
    <property type="match status" value="1"/>
</dbReference>
<dbReference type="Gene3D" id="3.40.50.12780">
    <property type="entry name" value="N-terminal domain of ligase-like"/>
    <property type="match status" value="1"/>
</dbReference>
<comment type="subcellular location">
    <subcellularLocation>
        <location evidence="1">Peroxisome</location>
    </subcellularLocation>
</comment>
<evidence type="ECO:0000256" key="1">
    <source>
        <dbReference type="ARBA" id="ARBA00004275"/>
    </source>
</evidence>
<proteinExistence type="evidence at transcript level"/>
<dbReference type="InterPro" id="IPR000873">
    <property type="entry name" value="AMP-dep_synth/lig_dom"/>
</dbReference>
<accession>A0A023GK29</accession>